<comment type="caution">
    <text evidence="11">The sequence shown here is derived from an EMBL/GenBank/DDBJ whole genome shotgun (WGS) entry which is preliminary data.</text>
</comment>
<evidence type="ECO:0000256" key="2">
    <source>
        <dbReference type="ARBA" id="ARBA00022741"/>
    </source>
</evidence>
<organism evidence="11 12">
    <name type="scientific">Candidatus Dojkabacteria bacterium</name>
    <dbReference type="NCBI Taxonomy" id="2099670"/>
    <lineage>
        <taxon>Bacteria</taxon>
        <taxon>Candidatus Dojkabacteria</taxon>
    </lineage>
</organism>
<evidence type="ECO:0000256" key="3">
    <source>
        <dbReference type="ARBA" id="ARBA00022763"/>
    </source>
</evidence>
<feature type="domain" description="Helicase C-terminal" evidence="10">
    <location>
        <begin position="601"/>
        <end position="752"/>
    </location>
</feature>
<dbReference type="InterPro" id="IPR001650">
    <property type="entry name" value="Helicase_C-like"/>
</dbReference>
<dbReference type="GO" id="GO:0003677">
    <property type="term" value="F:DNA binding"/>
    <property type="evidence" value="ECO:0007669"/>
    <property type="project" value="UniProtKB-KW"/>
</dbReference>
<dbReference type="SUPFAM" id="SSF52540">
    <property type="entry name" value="P-loop containing nucleoside triphosphate hydrolases"/>
    <property type="match status" value="3"/>
</dbReference>
<dbReference type="SMART" id="SM00487">
    <property type="entry name" value="DEXDc"/>
    <property type="match status" value="1"/>
</dbReference>
<dbReference type="GO" id="GO:0005524">
    <property type="term" value="F:ATP binding"/>
    <property type="evidence" value="ECO:0007669"/>
    <property type="project" value="UniProtKB-KW"/>
</dbReference>
<dbReference type="Pfam" id="PF00270">
    <property type="entry name" value="DEAD"/>
    <property type="match status" value="1"/>
</dbReference>
<dbReference type="SMART" id="SM00490">
    <property type="entry name" value="HELICc"/>
    <property type="match status" value="1"/>
</dbReference>
<dbReference type="PANTHER" id="PTHR47964">
    <property type="entry name" value="ATP-DEPENDENT DNA HELICASE HOMOLOG RECG, CHLOROPLASTIC"/>
    <property type="match status" value="1"/>
</dbReference>
<keyword evidence="8" id="KW-0234">DNA repair</keyword>
<gene>
    <name evidence="11" type="ORF">GX618_02625</name>
</gene>
<dbReference type="Gene3D" id="3.40.50.300">
    <property type="entry name" value="P-loop containing nucleotide triphosphate hydrolases"/>
    <property type="match status" value="2"/>
</dbReference>
<dbReference type="EMBL" id="JAAZAL010000098">
    <property type="protein sequence ID" value="NLE31143.1"/>
    <property type="molecule type" value="Genomic_DNA"/>
</dbReference>
<dbReference type="PROSITE" id="PS51192">
    <property type="entry name" value="HELICASE_ATP_BIND_1"/>
    <property type="match status" value="1"/>
</dbReference>
<dbReference type="InterPro" id="IPR011545">
    <property type="entry name" value="DEAD/DEAH_box_helicase_dom"/>
</dbReference>
<dbReference type="SUPFAM" id="SSF141259">
    <property type="entry name" value="CarD-like"/>
    <property type="match status" value="1"/>
</dbReference>
<keyword evidence="5 11" id="KW-0347">Helicase</keyword>
<dbReference type="InterPro" id="IPR014001">
    <property type="entry name" value="Helicase_ATP-bd"/>
</dbReference>
<sequence>MSNFTDEFIKIFKIPQLDKYSTVTVGKEFEEYIAEVLGRKLSKSIIFVSEKKYEIGFKEFNVGDKWSLESLISLGYERVERVWNEGEISVLGENILIWPFSSKYVFRFTLLGNEIEGIEVLDPSSRKRVELKKSIKIFPFNPDTVIGNETAGDMLVLECVPNIFLQGDVIDLGIRSLPYFSLASLTKSSINILDDYKSREYSVWYLTHDFLKYDSLNTVSKYIDTVFEISDSVEETIKKGFLYEKGKIVVLTDSEVLGEVLLKHDDMGKDIDPSSIELLKKIFVGDFVVHQDHGIGKFNGVVSKEGVEYIEIAYAGNDRLFVPFYSSEKVMKYIGSGKAQPILTGLNSGVWKRISKKAKEDVESVAKELLQIYALREVSKSKRVISTEKELDQYWEFVNDFEFTDTEDQYIASKKIASDLEKEIPMDRLLVGDVGFGKTEIGMRAAFAVVNGGMQVALLAPTTILANQHLKVFRERFKKYPFNIELISRLQSEKEKERIEKEVSEGKIDILIGTHAILSPSVKFKNLGLLIIDEEQKFGVKQKEKLKSSRVDTHVLSLTATPIPRTLNLSLMGIRDISVLAIPPLGRKDIKNEFSKFSFDTVKQCILRELKRGGQVYYLHNRIENIYGLRDEILSILPDIRIEVAHGRLRGKRLIEIMEKFVNHKIDVLLCTTIIENGLDISNANTLIVDDVNRLGLSQMYQIRGRVGRGSKQAYACFLYDQLRGDAQLRLEAIRESETLGSGFVLSNRDLEIRGAGDILGKKQSGTINSVGYGLYTQLLFDAVEELKKVVG</sequence>
<dbReference type="Pfam" id="PF02559">
    <property type="entry name" value="CarD_TRCF_RID"/>
    <property type="match status" value="1"/>
</dbReference>
<evidence type="ECO:0000256" key="7">
    <source>
        <dbReference type="ARBA" id="ARBA00023125"/>
    </source>
</evidence>
<accession>A0A847ET63</accession>
<dbReference type="InterPro" id="IPR003711">
    <property type="entry name" value="CarD-like/TRCF_RID"/>
</dbReference>
<dbReference type="Proteomes" id="UP000554004">
    <property type="component" value="Unassembled WGS sequence"/>
</dbReference>
<evidence type="ECO:0000256" key="4">
    <source>
        <dbReference type="ARBA" id="ARBA00022801"/>
    </source>
</evidence>
<proteinExistence type="predicted"/>
<evidence type="ECO:0000256" key="6">
    <source>
        <dbReference type="ARBA" id="ARBA00022840"/>
    </source>
</evidence>
<keyword evidence="7" id="KW-0238">DNA-binding</keyword>
<keyword evidence="4" id="KW-0378">Hydrolase</keyword>
<dbReference type="GO" id="GO:0003678">
    <property type="term" value="F:DNA helicase activity"/>
    <property type="evidence" value="ECO:0007669"/>
    <property type="project" value="TreeGrafter"/>
</dbReference>
<evidence type="ECO:0000259" key="10">
    <source>
        <dbReference type="PROSITE" id="PS51194"/>
    </source>
</evidence>
<evidence type="ECO:0000256" key="1">
    <source>
        <dbReference type="ARBA" id="ARBA00022490"/>
    </source>
</evidence>
<dbReference type="Gene3D" id="3.30.2060.10">
    <property type="entry name" value="Penicillin-binding protein 1b domain"/>
    <property type="match status" value="1"/>
</dbReference>
<dbReference type="InterPro" id="IPR027417">
    <property type="entry name" value="P-loop_NTPase"/>
</dbReference>
<dbReference type="CDD" id="cd17991">
    <property type="entry name" value="DEXHc_TRCF"/>
    <property type="match status" value="1"/>
</dbReference>
<evidence type="ECO:0000256" key="8">
    <source>
        <dbReference type="ARBA" id="ARBA00023204"/>
    </source>
</evidence>
<dbReference type="InterPro" id="IPR041471">
    <property type="entry name" value="UvrB_inter"/>
</dbReference>
<name>A0A847ET63_9BACT</name>
<dbReference type="Pfam" id="PF17757">
    <property type="entry name" value="UvrB_inter"/>
    <property type="match status" value="1"/>
</dbReference>
<dbReference type="InterPro" id="IPR047112">
    <property type="entry name" value="RecG/Mfd"/>
</dbReference>
<keyword evidence="3" id="KW-0227">DNA damage</keyword>
<keyword evidence="1" id="KW-0963">Cytoplasm</keyword>
<dbReference type="GO" id="GO:0016787">
    <property type="term" value="F:hydrolase activity"/>
    <property type="evidence" value="ECO:0007669"/>
    <property type="project" value="UniProtKB-KW"/>
</dbReference>
<dbReference type="PANTHER" id="PTHR47964:SF1">
    <property type="entry name" value="ATP-DEPENDENT DNA HELICASE HOMOLOG RECG, CHLOROPLASTIC"/>
    <property type="match status" value="1"/>
</dbReference>
<dbReference type="Gene3D" id="2.40.10.170">
    <property type="match status" value="1"/>
</dbReference>
<dbReference type="GO" id="GO:0006281">
    <property type="term" value="P:DNA repair"/>
    <property type="evidence" value="ECO:0007669"/>
    <property type="project" value="UniProtKB-KW"/>
</dbReference>
<reference evidence="11 12" key="1">
    <citation type="journal article" date="2020" name="Biotechnol. Biofuels">
        <title>New insights from the biogas microbiome by comprehensive genome-resolved metagenomics of nearly 1600 species originating from multiple anaerobic digesters.</title>
        <authorList>
            <person name="Campanaro S."/>
            <person name="Treu L."/>
            <person name="Rodriguez-R L.M."/>
            <person name="Kovalovszki A."/>
            <person name="Ziels R.M."/>
            <person name="Maus I."/>
            <person name="Zhu X."/>
            <person name="Kougias P.G."/>
            <person name="Basile A."/>
            <person name="Luo G."/>
            <person name="Schluter A."/>
            <person name="Konstantinidis K.T."/>
            <person name="Angelidaki I."/>
        </authorList>
    </citation>
    <scope>NUCLEOTIDE SEQUENCE [LARGE SCALE GENOMIC DNA]</scope>
    <source>
        <strain evidence="11">AS06rmzACSIP_421</strain>
    </source>
</reference>
<dbReference type="SMART" id="SM01058">
    <property type="entry name" value="CarD_TRCF"/>
    <property type="match status" value="1"/>
</dbReference>
<evidence type="ECO:0000313" key="12">
    <source>
        <dbReference type="Proteomes" id="UP000554004"/>
    </source>
</evidence>
<keyword evidence="6" id="KW-0067">ATP-binding</keyword>
<evidence type="ECO:0000259" key="9">
    <source>
        <dbReference type="PROSITE" id="PS51192"/>
    </source>
</evidence>
<keyword evidence="2" id="KW-0547">Nucleotide-binding</keyword>
<protein>
    <submittedName>
        <fullName evidence="11">DEAD/DEAH box helicase</fullName>
    </submittedName>
</protein>
<dbReference type="Pfam" id="PF00271">
    <property type="entry name" value="Helicase_C"/>
    <property type="match status" value="1"/>
</dbReference>
<evidence type="ECO:0000313" key="11">
    <source>
        <dbReference type="EMBL" id="NLE31143.1"/>
    </source>
</evidence>
<dbReference type="InterPro" id="IPR036101">
    <property type="entry name" value="CarD-like/TRCF_RID_sf"/>
</dbReference>
<evidence type="ECO:0000256" key="5">
    <source>
        <dbReference type="ARBA" id="ARBA00022806"/>
    </source>
</evidence>
<dbReference type="PROSITE" id="PS51194">
    <property type="entry name" value="HELICASE_CTER"/>
    <property type="match status" value="1"/>
</dbReference>
<dbReference type="AlphaFoldDB" id="A0A847ET63"/>
<feature type="domain" description="Helicase ATP-binding" evidence="9">
    <location>
        <begin position="419"/>
        <end position="580"/>
    </location>
</feature>